<evidence type="ECO:0000313" key="2">
    <source>
        <dbReference type="Proteomes" id="UP000466692"/>
    </source>
</evidence>
<gene>
    <name evidence="1" type="ORF">GLW08_10495</name>
</gene>
<accession>A0ACC7VGF5</accession>
<protein>
    <submittedName>
        <fullName evidence="1">Uncharacterized protein</fullName>
    </submittedName>
</protein>
<organism evidence="1 2">
    <name type="scientific">Pontibacillus yanchengensis</name>
    <dbReference type="NCBI Taxonomy" id="462910"/>
    <lineage>
        <taxon>Bacteria</taxon>
        <taxon>Bacillati</taxon>
        <taxon>Bacillota</taxon>
        <taxon>Bacilli</taxon>
        <taxon>Bacillales</taxon>
        <taxon>Bacillaceae</taxon>
        <taxon>Pontibacillus</taxon>
    </lineage>
</organism>
<proteinExistence type="predicted"/>
<name>A0ACC7VGF5_9BACI</name>
<dbReference type="Proteomes" id="UP000466692">
    <property type="component" value="Unassembled WGS sequence"/>
</dbReference>
<comment type="caution">
    <text evidence="1">The sequence shown here is derived from an EMBL/GenBank/DDBJ whole genome shotgun (WGS) entry which is preliminary data.</text>
</comment>
<reference evidence="1" key="1">
    <citation type="submission" date="2019-11" db="EMBL/GenBank/DDBJ databases">
        <title>Genome sequences of 17 halophilic strains isolated from different environments.</title>
        <authorList>
            <person name="Furrow R.E."/>
        </authorList>
    </citation>
    <scope>NUCLEOTIDE SEQUENCE</scope>
    <source>
        <strain evidence="1">22510_22_Filter</strain>
    </source>
</reference>
<dbReference type="EMBL" id="WMEU01000003">
    <property type="protein sequence ID" value="MYL53765.1"/>
    <property type="molecule type" value="Genomic_DNA"/>
</dbReference>
<keyword evidence="2" id="KW-1185">Reference proteome</keyword>
<sequence length="63" mass="7231">MERCDPEGMHIACFPLVQFGDNANYKQAKSRNEIMNYPCHVLLVDLGKVTEAVDELIKRNIHD</sequence>
<evidence type="ECO:0000313" key="1">
    <source>
        <dbReference type="EMBL" id="MYL53765.1"/>
    </source>
</evidence>